<evidence type="ECO:0000313" key="6">
    <source>
        <dbReference type="EMBL" id="EFX84410.1"/>
    </source>
</evidence>
<dbReference type="eggNOG" id="KOG4292">
    <property type="taxonomic scope" value="Eukaryota"/>
</dbReference>
<comment type="caution">
    <text evidence="3">Lacks conserved residue(s) required for the propagation of feature annotation.</text>
</comment>
<dbReference type="Gene3D" id="2.60.120.290">
    <property type="entry name" value="Spermadhesin, CUB domain"/>
    <property type="match status" value="2"/>
</dbReference>
<evidence type="ECO:0000256" key="3">
    <source>
        <dbReference type="PROSITE-ProRule" id="PRU00059"/>
    </source>
</evidence>
<keyword evidence="2" id="KW-1015">Disulfide bond</keyword>
<dbReference type="Pfam" id="PF00431">
    <property type="entry name" value="CUB"/>
    <property type="match status" value="2"/>
</dbReference>
<dbReference type="OrthoDB" id="10009301at2759"/>
<dbReference type="KEGG" id="dpx:DAPPUDRAFT_238698"/>
<protein>
    <recommendedName>
        <fullName evidence="5">CUB domain-containing protein</fullName>
    </recommendedName>
</protein>
<dbReference type="InterPro" id="IPR035914">
    <property type="entry name" value="Sperma_CUB_dom_sf"/>
</dbReference>
<dbReference type="OMA" id="FETEACC"/>
<reference evidence="6 7" key="1">
    <citation type="journal article" date="2011" name="Science">
        <title>The ecoresponsive genome of Daphnia pulex.</title>
        <authorList>
            <person name="Colbourne J.K."/>
            <person name="Pfrender M.E."/>
            <person name="Gilbert D."/>
            <person name="Thomas W.K."/>
            <person name="Tucker A."/>
            <person name="Oakley T.H."/>
            <person name="Tokishita S."/>
            <person name="Aerts A."/>
            <person name="Arnold G.J."/>
            <person name="Basu M.K."/>
            <person name="Bauer D.J."/>
            <person name="Caceres C.E."/>
            <person name="Carmel L."/>
            <person name="Casola C."/>
            <person name="Choi J.H."/>
            <person name="Detter J.C."/>
            <person name="Dong Q."/>
            <person name="Dusheyko S."/>
            <person name="Eads B.D."/>
            <person name="Frohlich T."/>
            <person name="Geiler-Samerotte K.A."/>
            <person name="Gerlach D."/>
            <person name="Hatcher P."/>
            <person name="Jogdeo S."/>
            <person name="Krijgsveld J."/>
            <person name="Kriventseva E.V."/>
            <person name="Kultz D."/>
            <person name="Laforsch C."/>
            <person name="Lindquist E."/>
            <person name="Lopez J."/>
            <person name="Manak J.R."/>
            <person name="Muller J."/>
            <person name="Pangilinan J."/>
            <person name="Patwardhan R.P."/>
            <person name="Pitluck S."/>
            <person name="Pritham E.J."/>
            <person name="Rechtsteiner A."/>
            <person name="Rho M."/>
            <person name="Rogozin I.B."/>
            <person name="Sakarya O."/>
            <person name="Salamov A."/>
            <person name="Schaack S."/>
            <person name="Shapiro H."/>
            <person name="Shiga Y."/>
            <person name="Skalitzky C."/>
            <person name="Smith Z."/>
            <person name="Souvorov A."/>
            <person name="Sung W."/>
            <person name="Tang Z."/>
            <person name="Tsuchiya D."/>
            <person name="Tu H."/>
            <person name="Vos H."/>
            <person name="Wang M."/>
            <person name="Wolf Y.I."/>
            <person name="Yamagata H."/>
            <person name="Yamada T."/>
            <person name="Ye Y."/>
            <person name="Shaw J.R."/>
            <person name="Andrews J."/>
            <person name="Crease T.J."/>
            <person name="Tang H."/>
            <person name="Lucas S.M."/>
            <person name="Robertson H.M."/>
            <person name="Bork P."/>
            <person name="Koonin E.V."/>
            <person name="Zdobnov E.M."/>
            <person name="Grigoriev I.V."/>
            <person name="Lynch M."/>
            <person name="Boore J.L."/>
        </authorList>
    </citation>
    <scope>NUCLEOTIDE SEQUENCE [LARGE SCALE GENOMIC DNA]</scope>
</reference>
<dbReference type="HOGENOM" id="CLU_897916_0_0_1"/>
<evidence type="ECO:0000313" key="7">
    <source>
        <dbReference type="Proteomes" id="UP000000305"/>
    </source>
</evidence>
<dbReference type="PROSITE" id="PS01180">
    <property type="entry name" value="CUB"/>
    <property type="match status" value="2"/>
</dbReference>
<sequence>MAALKAVIIALSLLVVAIIYSDIVEDEEETYFQESATSPSTGTGLENLMLGQLLTGDSGSFESPNFPTTDHKLDYVWLIQADKTKNIRLVLVEFDTEMGSDYFLVHDGPSTEHPVILVHSGNSIPPPIRSTGHELLIRFVTNNKVTSRGFQANYFAVPLCFNSVYSSSGLITSSNYPSSYDCNMRCDWLISVGQSEKILMEFLDVNTEGDYDIIQIYDGDSDLAPFLNRISGDHRDEVILTTSTSNVALIRFITDKSVSKTGFAMKFTAGNPVDLVQYFMKEYSNSDLTKNLYDVTENIVQMLANVTSTE</sequence>
<dbReference type="PhylomeDB" id="E9G760"/>
<dbReference type="CDD" id="cd00041">
    <property type="entry name" value="CUB"/>
    <property type="match status" value="2"/>
</dbReference>
<evidence type="ECO:0000256" key="4">
    <source>
        <dbReference type="SAM" id="SignalP"/>
    </source>
</evidence>
<dbReference type="Proteomes" id="UP000000305">
    <property type="component" value="Unassembled WGS sequence"/>
</dbReference>
<dbReference type="PANTHER" id="PTHR24251">
    <property type="entry name" value="OVOCHYMASE-RELATED"/>
    <property type="match status" value="1"/>
</dbReference>
<feature type="chain" id="PRO_5003237226" description="CUB domain-containing protein" evidence="4">
    <location>
        <begin position="22"/>
        <end position="310"/>
    </location>
</feature>
<dbReference type="PANTHER" id="PTHR24251:SF30">
    <property type="entry name" value="MEMBRANE FRIZZLED-RELATED PROTEIN"/>
    <property type="match status" value="1"/>
</dbReference>
<feature type="signal peptide" evidence="4">
    <location>
        <begin position="1"/>
        <end position="21"/>
    </location>
</feature>
<dbReference type="EMBL" id="GL732534">
    <property type="protein sequence ID" value="EFX84410.1"/>
    <property type="molecule type" value="Genomic_DNA"/>
</dbReference>
<keyword evidence="1" id="KW-0677">Repeat</keyword>
<dbReference type="SUPFAM" id="SSF49854">
    <property type="entry name" value="Spermadhesin, CUB domain"/>
    <property type="match status" value="2"/>
</dbReference>
<dbReference type="InParanoid" id="E9G760"/>
<proteinExistence type="predicted"/>
<organism evidence="6 7">
    <name type="scientific">Daphnia pulex</name>
    <name type="common">Water flea</name>
    <dbReference type="NCBI Taxonomy" id="6669"/>
    <lineage>
        <taxon>Eukaryota</taxon>
        <taxon>Metazoa</taxon>
        <taxon>Ecdysozoa</taxon>
        <taxon>Arthropoda</taxon>
        <taxon>Crustacea</taxon>
        <taxon>Branchiopoda</taxon>
        <taxon>Diplostraca</taxon>
        <taxon>Cladocera</taxon>
        <taxon>Anomopoda</taxon>
        <taxon>Daphniidae</taxon>
        <taxon>Daphnia</taxon>
    </lineage>
</organism>
<dbReference type="InterPro" id="IPR000859">
    <property type="entry name" value="CUB_dom"/>
</dbReference>
<keyword evidence="4" id="KW-0732">Signal</keyword>
<feature type="domain" description="CUB" evidence="5">
    <location>
        <begin position="50"/>
        <end position="157"/>
    </location>
</feature>
<evidence type="ECO:0000256" key="1">
    <source>
        <dbReference type="ARBA" id="ARBA00022737"/>
    </source>
</evidence>
<dbReference type="FunFam" id="2.60.120.290:FF:000005">
    <property type="entry name" value="Procollagen C-endopeptidase enhancer 1"/>
    <property type="match status" value="1"/>
</dbReference>
<dbReference type="SMART" id="SM00042">
    <property type="entry name" value="CUB"/>
    <property type="match status" value="2"/>
</dbReference>
<evidence type="ECO:0000259" key="5">
    <source>
        <dbReference type="PROSITE" id="PS01180"/>
    </source>
</evidence>
<evidence type="ECO:0000256" key="2">
    <source>
        <dbReference type="ARBA" id="ARBA00023157"/>
    </source>
</evidence>
<keyword evidence="7" id="KW-1185">Reference proteome</keyword>
<dbReference type="AlphaFoldDB" id="E9G760"/>
<name>E9G760_DAPPU</name>
<accession>E9G760</accession>
<gene>
    <name evidence="6" type="ORF">DAPPUDRAFT_238698</name>
</gene>
<feature type="domain" description="CUB" evidence="5">
    <location>
        <begin position="160"/>
        <end position="270"/>
    </location>
</feature>